<evidence type="ECO:0000256" key="4">
    <source>
        <dbReference type="ARBA" id="ARBA00022729"/>
    </source>
</evidence>
<dbReference type="GO" id="GO:0030288">
    <property type="term" value="C:outer membrane-bounded periplasmic space"/>
    <property type="evidence" value="ECO:0007669"/>
    <property type="project" value="TreeGrafter"/>
</dbReference>
<feature type="binding site" evidence="6">
    <location>
        <position position="183"/>
    </location>
    <ligand>
        <name>molybdate</name>
        <dbReference type="ChEBI" id="CHEBI:36264"/>
    </ligand>
</feature>
<dbReference type="Proteomes" id="UP000256294">
    <property type="component" value="Unassembled WGS sequence"/>
</dbReference>
<keyword evidence="3 6" id="KW-0479">Metal-binding</keyword>
<keyword evidence="2 6" id="KW-0500">Molybdenum</keyword>
<sequence>MKKRMKKRIAKNFYQLLTGAIVSFALVGNGWAAEKVTVFAAASLTNALNDIAEQYKKENRGDIVASYASSSTLARQIEQGAPADIFVSADQQWMDYVSDKKLIVENTRHTLLGNQLVLIAPKESQLNKVDINRKTKWQSLLSGGRLAVGDPDHVPVGIYAKESLHYLGAWNLVNPSLARTNNVRSGMALVEREEVPLGIVYGSDAVASKKVKVIGIFPQESHKPVEYPIAIIKGHENQAVRDFYDYLKSPEAVNVFKRYGFSPL</sequence>
<evidence type="ECO:0000256" key="6">
    <source>
        <dbReference type="PIRSR" id="PIRSR004846-1"/>
    </source>
</evidence>
<dbReference type="GO" id="GO:0030973">
    <property type="term" value="F:molybdate ion binding"/>
    <property type="evidence" value="ECO:0007669"/>
    <property type="project" value="TreeGrafter"/>
</dbReference>
<dbReference type="GO" id="GO:0046872">
    <property type="term" value="F:metal ion binding"/>
    <property type="evidence" value="ECO:0007669"/>
    <property type="project" value="UniProtKB-KW"/>
</dbReference>
<organism evidence="7 8">
    <name type="scientific">Xenorhabdus cabanillasii</name>
    <dbReference type="NCBI Taxonomy" id="351673"/>
    <lineage>
        <taxon>Bacteria</taxon>
        <taxon>Pseudomonadati</taxon>
        <taxon>Pseudomonadota</taxon>
        <taxon>Gammaproteobacteria</taxon>
        <taxon>Enterobacterales</taxon>
        <taxon>Morganellaceae</taxon>
        <taxon>Xenorhabdus</taxon>
    </lineage>
</organism>
<proteinExistence type="inferred from homology"/>
<evidence type="ECO:0000256" key="3">
    <source>
        <dbReference type="ARBA" id="ARBA00022723"/>
    </source>
</evidence>
<feature type="binding site" evidence="6">
    <location>
        <position position="201"/>
    </location>
    <ligand>
        <name>molybdate</name>
        <dbReference type="ChEBI" id="CHEBI:36264"/>
    </ligand>
</feature>
<accession>A0A3D9UHR1</accession>
<dbReference type="CDD" id="cd13536">
    <property type="entry name" value="PBP2_EcModA"/>
    <property type="match status" value="1"/>
</dbReference>
<dbReference type="EMBL" id="QTUB01000001">
    <property type="protein sequence ID" value="REF28859.1"/>
    <property type="molecule type" value="Genomic_DNA"/>
</dbReference>
<dbReference type="GO" id="GO:1901359">
    <property type="term" value="F:tungstate binding"/>
    <property type="evidence" value="ECO:0007669"/>
    <property type="project" value="UniProtKB-ARBA"/>
</dbReference>
<keyword evidence="4" id="KW-0732">Signal</keyword>
<feature type="binding site" evidence="6">
    <location>
        <position position="70"/>
    </location>
    <ligand>
        <name>molybdate</name>
        <dbReference type="ChEBI" id="CHEBI:36264"/>
    </ligand>
</feature>
<dbReference type="AlphaFoldDB" id="A0A3D9UHR1"/>
<dbReference type="Gene3D" id="3.40.190.10">
    <property type="entry name" value="Periplasmic binding protein-like II"/>
    <property type="match status" value="2"/>
</dbReference>
<name>A0A3D9UHR1_9GAMM</name>
<dbReference type="SUPFAM" id="SSF53850">
    <property type="entry name" value="Periplasmic binding protein-like II"/>
    <property type="match status" value="1"/>
</dbReference>
<dbReference type="InterPro" id="IPR005950">
    <property type="entry name" value="ModA"/>
</dbReference>
<comment type="similarity">
    <text evidence="1">Belongs to the bacterial solute-binding protein ModA family.</text>
</comment>
<evidence type="ECO:0000256" key="1">
    <source>
        <dbReference type="ARBA" id="ARBA00009175"/>
    </source>
</evidence>
<evidence type="ECO:0000313" key="7">
    <source>
        <dbReference type="EMBL" id="REF28859.1"/>
    </source>
</evidence>
<dbReference type="NCBIfam" id="NF007958">
    <property type="entry name" value="PRK10677.1"/>
    <property type="match status" value="1"/>
</dbReference>
<reference evidence="7 8" key="1">
    <citation type="submission" date="2018-08" db="EMBL/GenBank/DDBJ databases">
        <title>Genomic Encyclopedia of Archaeal and Bacterial Type Strains, Phase II (KMG-II): from individual species to whole genera.</title>
        <authorList>
            <person name="Goeker M."/>
        </authorList>
    </citation>
    <scope>NUCLEOTIDE SEQUENCE [LARGE SCALE GENOMIC DNA]</scope>
    <source>
        <strain evidence="7 8">DSM 17905</strain>
    </source>
</reference>
<dbReference type="FunFam" id="3.40.190.10:FF:000035">
    <property type="entry name" value="Molybdate ABC transporter substrate-binding protein"/>
    <property type="match status" value="1"/>
</dbReference>
<protein>
    <submittedName>
        <fullName evidence="7">Molybdate transport system substrate-binding protein</fullName>
    </submittedName>
</protein>
<evidence type="ECO:0000256" key="2">
    <source>
        <dbReference type="ARBA" id="ARBA00022505"/>
    </source>
</evidence>
<dbReference type="PIRSF" id="PIRSF004846">
    <property type="entry name" value="ModA"/>
    <property type="match status" value="1"/>
</dbReference>
<dbReference type="InterPro" id="IPR050682">
    <property type="entry name" value="ModA/WtpA"/>
</dbReference>
<keyword evidence="8" id="KW-1185">Reference proteome</keyword>
<dbReference type="PANTHER" id="PTHR30632">
    <property type="entry name" value="MOLYBDATE-BINDING PERIPLASMIC PROTEIN"/>
    <property type="match status" value="1"/>
</dbReference>
<feature type="binding site" evidence="6">
    <location>
        <position position="43"/>
    </location>
    <ligand>
        <name>molybdate</name>
        <dbReference type="ChEBI" id="CHEBI:36264"/>
    </ligand>
</feature>
<evidence type="ECO:0000313" key="8">
    <source>
        <dbReference type="Proteomes" id="UP000256294"/>
    </source>
</evidence>
<evidence type="ECO:0000256" key="5">
    <source>
        <dbReference type="ARBA" id="ARBA00062515"/>
    </source>
</evidence>
<comment type="subunit">
    <text evidence="5">The complex is composed of two ATP-binding proteins (ModC), two transmembrane proteins (ModB) and a solute-binding protein (ModA).</text>
</comment>
<dbReference type="GO" id="GO:0015689">
    <property type="term" value="P:molybdate ion transport"/>
    <property type="evidence" value="ECO:0007669"/>
    <property type="project" value="InterPro"/>
</dbReference>
<gene>
    <name evidence="7" type="ORF">BDD26_3823</name>
</gene>
<comment type="caution">
    <text evidence="7">The sequence shown here is derived from an EMBL/GenBank/DDBJ whole genome shotgun (WGS) entry which is preliminary data.</text>
</comment>
<dbReference type="PANTHER" id="PTHR30632:SF17">
    <property type="entry name" value="MOLYBDATE-BINDING PROTEIN MODA"/>
    <property type="match status" value="1"/>
</dbReference>
<dbReference type="Pfam" id="PF13531">
    <property type="entry name" value="SBP_bac_11"/>
    <property type="match status" value="1"/>
</dbReference>
<dbReference type="NCBIfam" id="TIGR01256">
    <property type="entry name" value="modA"/>
    <property type="match status" value="1"/>
</dbReference>